<accession>A0A2H0KLN2</accession>
<evidence type="ECO:0000256" key="5">
    <source>
        <dbReference type="ARBA" id="ARBA00022679"/>
    </source>
</evidence>
<dbReference type="PANTHER" id="PTHR42790:SF19">
    <property type="entry name" value="KYNURENINE_ALPHA-AMINOADIPATE AMINOTRANSFERASE, MITOCHONDRIAL"/>
    <property type="match status" value="1"/>
</dbReference>
<dbReference type="InterPro" id="IPR004839">
    <property type="entry name" value="Aminotransferase_I/II_large"/>
</dbReference>
<evidence type="ECO:0000259" key="7">
    <source>
        <dbReference type="Pfam" id="PF00155"/>
    </source>
</evidence>
<dbReference type="EMBL" id="PCVL01000071">
    <property type="protein sequence ID" value="PIQ72149.1"/>
    <property type="molecule type" value="Genomic_DNA"/>
</dbReference>
<dbReference type="InterPro" id="IPR050859">
    <property type="entry name" value="Class-I_PLP-dep_aminotransf"/>
</dbReference>
<comment type="caution">
    <text evidence="8">The sequence shown here is derived from an EMBL/GenBank/DDBJ whole genome shotgun (WGS) entry which is preliminary data.</text>
</comment>
<evidence type="ECO:0000313" key="8">
    <source>
        <dbReference type="EMBL" id="PIQ72149.1"/>
    </source>
</evidence>
<evidence type="ECO:0000256" key="1">
    <source>
        <dbReference type="ARBA" id="ARBA00001933"/>
    </source>
</evidence>
<dbReference type="GO" id="GO:0030170">
    <property type="term" value="F:pyridoxal phosphate binding"/>
    <property type="evidence" value="ECO:0007669"/>
    <property type="project" value="InterPro"/>
</dbReference>
<evidence type="ECO:0000313" key="9">
    <source>
        <dbReference type="Proteomes" id="UP000229570"/>
    </source>
</evidence>
<sequence length="423" mass="47347">MTKPSLEGLLSRRLEGMGTSAIRDLLSQAGKKDFISLGGGYPAPESFPLKIIDDLDKIVKDKYGPSIRQYGATEGYRAPDGTVPLLEELPNFLKRPNRNIEVSPENIAITAGSQEALTILGMMFLDKGDKVAVESPTYLGAIQAFSPFKPNYIELKTDEFGIIPENLDLVFTENPDIKFLYTVPTFQNPSGRTIPLERRRIVADTLKKHAKFAVEDDPYSELRYEGEHLSSIKSLAPDNVIHLFTFSKTLAPDFRIGGMVASKEIITDANMIKQGLTLFTSNYNQAMVTEYLKGGYIDQHIPKIIKLYRERRNIMAQAIDENFPDIFKYTLPEGGMFLWVNLKKEFIDLATMLNMKKILEEAKRSGIGFVPGAPFFARSNGNEIAMRLNYTNQGPENIVEATRVIGEILQQNLSEISISAISF</sequence>
<comment type="similarity">
    <text evidence="2">Belongs to the class-I pyridoxal-phosphate-dependent aminotransferase family.</text>
</comment>
<dbReference type="Pfam" id="PF00155">
    <property type="entry name" value="Aminotran_1_2"/>
    <property type="match status" value="1"/>
</dbReference>
<reference evidence="8 9" key="1">
    <citation type="submission" date="2017-09" db="EMBL/GenBank/DDBJ databases">
        <title>Depth-based differentiation of microbial function through sediment-hosted aquifers and enrichment of novel symbionts in the deep terrestrial subsurface.</title>
        <authorList>
            <person name="Probst A.J."/>
            <person name="Ladd B."/>
            <person name="Jarett J.K."/>
            <person name="Geller-Mcgrath D.E."/>
            <person name="Sieber C.M."/>
            <person name="Emerson J.B."/>
            <person name="Anantharaman K."/>
            <person name="Thomas B.C."/>
            <person name="Malmstrom R."/>
            <person name="Stieglmeier M."/>
            <person name="Klingl A."/>
            <person name="Woyke T."/>
            <person name="Ryan C.M."/>
            <person name="Banfield J.F."/>
        </authorList>
    </citation>
    <scope>NUCLEOTIDE SEQUENCE [LARGE SCALE GENOMIC DNA]</scope>
    <source>
        <strain evidence="8">CG11_big_fil_rev_8_21_14_0_20_35_14</strain>
    </source>
</reference>
<comment type="subunit">
    <text evidence="3">Homodimer.</text>
</comment>
<dbReference type="InterPro" id="IPR015422">
    <property type="entry name" value="PyrdxlP-dep_Trfase_small"/>
</dbReference>
<name>A0A2H0KLN2_9BACT</name>
<dbReference type="InterPro" id="IPR015424">
    <property type="entry name" value="PyrdxlP-dep_Trfase"/>
</dbReference>
<dbReference type="GO" id="GO:0008483">
    <property type="term" value="F:transaminase activity"/>
    <property type="evidence" value="ECO:0007669"/>
    <property type="project" value="UniProtKB-KW"/>
</dbReference>
<feature type="domain" description="Aminotransferase class I/classII large" evidence="7">
    <location>
        <begin position="68"/>
        <end position="375"/>
    </location>
</feature>
<gene>
    <name evidence="8" type="ORF">COV86_04570</name>
</gene>
<proteinExistence type="inferred from homology"/>
<dbReference type="AlphaFoldDB" id="A0A2H0KLN2"/>
<keyword evidence="4" id="KW-0032">Aminotransferase</keyword>
<dbReference type="GO" id="GO:1901605">
    <property type="term" value="P:alpha-amino acid metabolic process"/>
    <property type="evidence" value="ECO:0007669"/>
    <property type="project" value="TreeGrafter"/>
</dbReference>
<dbReference type="PANTHER" id="PTHR42790">
    <property type="entry name" value="AMINOTRANSFERASE"/>
    <property type="match status" value="1"/>
</dbReference>
<organism evidence="8 9">
    <name type="scientific">Candidatus Roizmanbacteria bacterium CG11_big_fil_rev_8_21_14_0_20_35_14</name>
    <dbReference type="NCBI Taxonomy" id="1974855"/>
    <lineage>
        <taxon>Bacteria</taxon>
        <taxon>Candidatus Roizmaniibacteriota</taxon>
    </lineage>
</organism>
<protein>
    <submittedName>
        <fullName evidence="8">GntR family transcriptional regulator</fullName>
    </submittedName>
</protein>
<dbReference type="InterPro" id="IPR015421">
    <property type="entry name" value="PyrdxlP-dep_Trfase_major"/>
</dbReference>
<dbReference type="Proteomes" id="UP000229570">
    <property type="component" value="Unassembled WGS sequence"/>
</dbReference>
<evidence type="ECO:0000256" key="2">
    <source>
        <dbReference type="ARBA" id="ARBA00007441"/>
    </source>
</evidence>
<dbReference type="FunFam" id="3.40.640.10:FF:000053">
    <property type="entry name" value="Aminotransferase, class I"/>
    <property type="match status" value="1"/>
</dbReference>
<dbReference type="Gene3D" id="3.40.640.10">
    <property type="entry name" value="Type I PLP-dependent aspartate aminotransferase-like (Major domain)"/>
    <property type="match status" value="1"/>
</dbReference>
<evidence type="ECO:0000256" key="4">
    <source>
        <dbReference type="ARBA" id="ARBA00022576"/>
    </source>
</evidence>
<evidence type="ECO:0000256" key="3">
    <source>
        <dbReference type="ARBA" id="ARBA00011738"/>
    </source>
</evidence>
<dbReference type="Gene3D" id="3.90.1150.10">
    <property type="entry name" value="Aspartate Aminotransferase, domain 1"/>
    <property type="match status" value="1"/>
</dbReference>
<dbReference type="SUPFAM" id="SSF53383">
    <property type="entry name" value="PLP-dependent transferases"/>
    <property type="match status" value="1"/>
</dbReference>
<evidence type="ECO:0000256" key="6">
    <source>
        <dbReference type="ARBA" id="ARBA00022898"/>
    </source>
</evidence>
<comment type="cofactor">
    <cofactor evidence="1">
        <name>pyridoxal 5'-phosphate</name>
        <dbReference type="ChEBI" id="CHEBI:597326"/>
    </cofactor>
</comment>
<keyword evidence="6" id="KW-0663">Pyridoxal phosphate</keyword>
<keyword evidence="5" id="KW-0808">Transferase</keyword>
<dbReference type="CDD" id="cd00609">
    <property type="entry name" value="AAT_like"/>
    <property type="match status" value="1"/>
</dbReference>